<dbReference type="EMBL" id="VIGC01000015">
    <property type="protein sequence ID" value="TQE95251.1"/>
    <property type="molecule type" value="Genomic_DNA"/>
</dbReference>
<reference evidence="2 3" key="1">
    <citation type="submission" date="2019-06" db="EMBL/GenBank/DDBJ databases">
        <title>Genome sequence of Litorilinea aerophila BAA-2444.</title>
        <authorList>
            <person name="Maclea K.S."/>
            <person name="Maurais E.G."/>
            <person name="Iannazzi L.C."/>
        </authorList>
    </citation>
    <scope>NUCLEOTIDE SEQUENCE [LARGE SCALE GENOMIC DNA]</scope>
    <source>
        <strain evidence="2 3">ATCC BAA-2444</strain>
    </source>
</reference>
<keyword evidence="3" id="KW-1185">Reference proteome</keyword>
<feature type="transmembrane region" description="Helical" evidence="1">
    <location>
        <begin position="167"/>
        <end position="190"/>
    </location>
</feature>
<accession>A0A540VES4</accession>
<feature type="transmembrane region" description="Helical" evidence="1">
    <location>
        <begin position="210"/>
        <end position="229"/>
    </location>
</feature>
<comment type="caution">
    <text evidence="2">The sequence shown here is derived from an EMBL/GenBank/DDBJ whole genome shotgun (WGS) entry which is preliminary data.</text>
</comment>
<keyword evidence="1" id="KW-0812">Transmembrane</keyword>
<evidence type="ECO:0000313" key="2">
    <source>
        <dbReference type="EMBL" id="TQE95251.1"/>
    </source>
</evidence>
<feature type="transmembrane region" description="Helical" evidence="1">
    <location>
        <begin position="374"/>
        <end position="395"/>
    </location>
</feature>
<dbReference type="AlphaFoldDB" id="A0A540VES4"/>
<feature type="transmembrane region" description="Helical" evidence="1">
    <location>
        <begin position="401"/>
        <end position="420"/>
    </location>
</feature>
<organism evidence="2 3">
    <name type="scientific">Litorilinea aerophila</name>
    <dbReference type="NCBI Taxonomy" id="1204385"/>
    <lineage>
        <taxon>Bacteria</taxon>
        <taxon>Bacillati</taxon>
        <taxon>Chloroflexota</taxon>
        <taxon>Caldilineae</taxon>
        <taxon>Caldilineales</taxon>
        <taxon>Caldilineaceae</taxon>
        <taxon>Litorilinea</taxon>
    </lineage>
</organism>
<dbReference type="RefSeq" id="WP_141610529.1">
    <property type="nucleotide sequence ID" value="NZ_VIGC02000015.1"/>
</dbReference>
<dbReference type="InParanoid" id="A0A540VES4"/>
<keyword evidence="1" id="KW-0472">Membrane</keyword>
<evidence type="ECO:0000256" key="1">
    <source>
        <dbReference type="SAM" id="Phobius"/>
    </source>
</evidence>
<name>A0A540VES4_9CHLR</name>
<protein>
    <submittedName>
        <fullName evidence="2">YfhO family protein</fullName>
    </submittedName>
</protein>
<dbReference type="OrthoDB" id="144840at2"/>
<keyword evidence="1" id="KW-1133">Transmembrane helix</keyword>
<sequence length="678" mass="74882">MASQVQRAIPGDGFDGWQNYWNLWWLKIALVDRIQNPYVTDLLYHPTGVGLYFHTLNPFNGLATMPVQLAAGLLPAYHAVVWISWVLGGYGTYLLTLWWLRRSRAAGWQVHLPALLSGVIFTFAPFHMAHLLGHMQVMSLEWIPFYVLALLRAMERSRRGRPWLRDGLLAGFFLVLTGLCDWYFVLYLFFFTGLALLWQWGSFPRRAPALLAPAVVAGGFFAVVLSPVLLPMVQEALHYSFMVRPSSDLYILSASLMDFLVPNRLHPLWRDVAPAWIGNQIAPLSERTISLGYVPLLLAATAAMGQRRRAGFWLVVAVFFLLLAMGPALHLGNITWADVPVEAQAGQSVPGWTPFAVLNRLVPFMRISRSVSRYALMVQMAVSVLAGIGLAGWLARHSPGWGRALVGVLVAAILFEFWVAPFPMSPPDTPAFYARLAQMPDDGAVLNLPMNYDRPGYLLYQTVHGRPLTVAYISRDDPRTLTERVPVLQHFRHLGPDILDVDPARVGETVLHDLEVAWVVLDRYKMPGGDERTYTEALAGAIFAGRAPFYSDERLTVYQVMPPAAPQPYLLLGPLNWGPLQGGDAPFRALGDGPAGLMGRHLPAQASVHVRYRTLPGVGAVVYTPDETEMVARLPAAPDGAEVTIPLASTGSTGEAGVVFQAEQADAVFVEEIRLVAP</sequence>
<proteinExistence type="predicted"/>
<feature type="transmembrane region" description="Helical" evidence="1">
    <location>
        <begin position="112"/>
        <end position="131"/>
    </location>
</feature>
<dbReference type="Proteomes" id="UP000317371">
    <property type="component" value="Unassembled WGS sequence"/>
</dbReference>
<feature type="transmembrane region" description="Helical" evidence="1">
    <location>
        <begin position="312"/>
        <end position="332"/>
    </location>
</feature>
<evidence type="ECO:0000313" key="3">
    <source>
        <dbReference type="Proteomes" id="UP000317371"/>
    </source>
</evidence>
<feature type="transmembrane region" description="Helical" evidence="1">
    <location>
        <begin position="79"/>
        <end position="100"/>
    </location>
</feature>
<feature type="transmembrane region" description="Helical" evidence="1">
    <location>
        <begin position="137"/>
        <end position="155"/>
    </location>
</feature>
<gene>
    <name evidence="2" type="ORF">FKZ61_12785</name>
</gene>